<sequence length="136" mass="16451">MSSTLDRVRKYKETLADIHEIDLRVEELEEELEAINRMNKEDKIEENPKNISEVEQQQEELIGKKEKLYREQASKKRELKRIENAMTILTEDERKVIQIVHIQHRKYYVVQDKLHLSYPRVKQLEKQAATKMEKYL</sequence>
<evidence type="ECO:0000256" key="1">
    <source>
        <dbReference type="SAM" id="Coils"/>
    </source>
</evidence>
<proteinExistence type="predicted"/>
<dbReference type="Proteomes" id="UP000656077">
    <property type="component" value="Unassembled WGS sequence"/>
</dbReference>
<dbReference type="Gene3D" id="1.20.140.160">
    <property type="match status" value="1"/>
</dbReference>
<comment type="caution">
    <text evidence="2">The sequence shown here is derived from an EMBL/GenBank/DDBJ whole genome shotgun (WGS) entry which is preliminary data.</text>
</comment>
<evidence type="ECO:0000313" key="3">
    <source>
        <dbReference type="Proteomes" id="UP000656077"/>
    </source>
</evidence>
<dbReference type="SUPFAM" id="SSF88659">
    <property type="entry name" value="Sigma3 and sigma4 domains of RNA polymerase sigma factors"/>
    <property type="match status" value="1"/>
</dbReference>
<gene>
    <name evidence="2" type="ORF">GKZ28_25330</name>
</gene>
<reference evidence="2" key="1">
    <citation type="submission" date="2019-12" db="EMBL/GenBank/DDBJ databases">
        <title>Microbes associate with the intestines of laboratory mice.</title>
        <authorList>
            <person name="Navarre W."/>
            <person name="Wong E."/>
        </authorList>
    </citation>
    <scope>NUCLEOTIDE SEQUENCE</scope>
    <source>
        <strain evidence="2">NM79_F5</strain>
    </source>
</reference>
<accession>A0A964W4X3</accession>
<evidence type="ECO:0000313" key="2">
    <source>
        <dbReference type="EMBL" id="MVX66981.1"/>
    </source>
</evidence>
<organism evidence="2 3">
    <name type="scientific">Clostridium chromiireducens</name>
    <dbReference type="NCBI Taxonomy" id="225345"/>
    <lineage>
        <taxon>Bacteria</taxon>
        <taxon>Bacillati</taxon>
        <taxon>Bacillota</taxon>
        <taxon>Clostridia</taxon>
        <taxon>Eubacteriales</taxon>
        <taxon>Clostridiaceae</taxon>
        <taxon>Clostridium</taxon>
    </lineage>
</organism>
<name>A0A964W4X3_9CLOT</name>
<keyword evidence="1" id="KW-0175">Coiled coil</keyword>
<dbReference type="EMBL" id="WSRQ01000083">
    <property type="protein sequence ID" value="MVX66981.1"/>
    <property type="molecule type" value="Genomic_DNA"/>
</dbReference>
<dbReference type="AlphaFoldDB" id="A0A964W4X3"/>
<feature type="coiled-coil region" evidence="1">
    <location>
        <begin position="11"/>
        <end position="85"/>
    </location>
</feature>
<dbReference type="InterPro" id="IPR013324">
    <property type="entry name" value="RNA_pol_sigma_r3/r4-like"/>
</dbReference>
<dbReference type="RefSeq" id="WP_160361445.1">
    <property type="nucleotide sequence ID" value="NZ_WSRQ01000083.1"/>
</dbReference>
<protein>
    <submittedName>
        <fullName evidence="2">Uncharacterized protein</fullName>
    </submittedName>
</protein>